<gene>
    <name evidence="1" type="ORF">MHIP_34630</name>
</gene>
<dbReference type="Proteomes" id="UP000465304">
    <property type="component" value="Unassembled WGS sequence"/>
</dbReference>
<name>A0A7I9ZPJ9_9MYCO</name>
<dbReference type="AlphaFoldDB" id="A0A7I9ZPJ9"/>
<evidence type="ECO:0008006" key="3">
    <source>
        <dbReference type="Google" id="ProtNLM"/>
    </source>
</evidence>
<organism evidence="1 2">
    <name type="scientific">Mycolicibacterium hippocampi</name>
    <dbReference type="NCBI Taxonomy" id="659824"/>
    <lineage>
        <taxon>Bacteria</taxon>
        <taxon>Bacillati</taxon>
        <taxon>Actinomycetota</taxon>
        <taxon>Actinomycetes</taxon>
        <taxon>Mycobacteriales</taxon>
        <taxon>Mycobacteriaceae</taxon>
        <taxon>Mycolicibacterium</taxon>
    </lineage>
</organism>
<sequence>MSYDPTSWKSERARLAHQVRMGAPKSEITEARRNYRALRLADHIEKWLAADPPLNDEQRTRIAELLTAGGAR</sequence>
<proteinExistence type="predicted"/>
<keyword evidence="2" id="KW-1185">Reference proteome</keyword>
<evidence type="ECO:0000313" key="2">
    <source>
        <dbReference type="Proteomes" id="UP000465304"/>
    </source>
</evidence>
<dbReference type="EMBL" id="BLLB01000002">
    <property type="protein sequence ID" value="GFH02980.1"/>
    <property type="molecule type" value="Genomic_DNA"/>
</dbReference>
<protein>
    <recommendedName>
        <fullName evidence="3">PhiRv1 phage protein</fullName>
    </recommendedName>
</protein>
<accession>A0A7I9ZPJ9</accession>
<reference evidence="1 2" key="1">
    <citation type="journal article" date="2019" name="Emerg. Microbes Infect.">
        <title>Comprehensive subspecies identification of 175 nontuberculous mycobacteria species based on 7547 genomic profiles.</title>
        <authorList>
            <person name="Matsumoto Y."/>
            <person name="Kinjo T."/>
            <person name="Motooka D."/>
            <person name="Nabeya D."/>
            <person name="Jung N."/>
            <person name="Uechi K."/>
            <person name="Horii T."/>
            <person name="Iida T."/>
            <person name="Fujita J."/>
            <person name="Nakamura S."/>
        </authorList>
    </citation>
    <scope>NUCLEOTIDE SEQUENCE [LARGE SCALE GENOMIC DNA]</scope>
    <source>
        <strain evidence="1 2">JCM 30996</strain>
    </source>
</reference>
<evidence type="ECO:0000313" key="1">
    <source>
        <dbReference type="EMBL" id="GFH02980.1"/>
    </source>
</evidence>
<dbReference type="RefSeq" id="WP_163890307.1">
    <property type="nucleotide sequence ID" value="NZ_BLLB01000002.1"/>
</dbReference>
<comment type="caution">
    <text evidence="1">The sequence shown here is derived from an EMBL/GenBank/DDBJ whole genome shotgun (WGS) entry which is preliminary data.</text>
</comment>